<accession>A0ABW1NBZ6</accession>
<keyword evidence="1" id="KW-1133">Transmembrane helix</keyword>
<feature type="transmembrane region" description="Helical" evidence="1">
    <location>
        <begin position="195"/>
        <end position="214"/>
    </location>
</feature>
<dbReference type="RefSeq" id="WP_380747499.1">
    <property type="nucleotide sequence ID" value="NZ_JBHSRF010000005.1"/>
</dbReference>
<organism evidence="2 3">
    <name type="scientific">Sphaerisporangium aureirubrum</name>
    <dbReference type="NCBI Taxonomy" id="1544736"/>
    <lineage>
        <taxon>Bacteria</taxon>
        <taxon>Bacillati</taxon>
        <taxon>Actinomycetota</taxon>
        <taxon>Actinomycetes</taxon>
        <taxon>Streptosporangiales</taxon>
        <taxon>Streptosporangiaceae</taxon>
        <taxon>Sphaerisporangium</taxon>
    </lineage>
</organism>
<dbReference type="InterPro" id="IPR047928">
    <property type="entry name" value="Perm_prefix_1"/>
</dbReference>
<comment type="caution">
    <text evidence="2">The sequence shown here is derived from an EMBL/GenBank/DDBJ whole genome shotgun (WGS) entry which is preliminary data.</text>
</comment>
<dbReference type="Proteomes" id="UP001596137">
    <property type="component" value="Unassembled WGS sequence"/>
</dbReference>
<protein>
    <submittedName>
        <fullName evidence="2">Permease prefix domain 1-containing protein</fullName>
    </submittedName>
</protein>
<feature type="transmembrane region" description="Helical" evidence="1">
    <location>
        <begin position="166"/>
        <end position="189"/>
    </location>
</feature>
<dbReference type="Pfam" id="PF22564">
    <property type="entry name" value="HAAS"/>
    <property type="match status" value="1"/>
</dbReference>
<proteinExistence type="predicted"/>
<dbReference type="EMBL" id="JBHSRF010000005">
    <property type="protein sequence ID" value="MFC6080576.1"/>
    <property type="molecule type" value="Genomic_DNA"/>
</dbReference>
<sequence>MMAGTGVIDDYVTTLARTLRGPGRLRRDMVAEARDGLEDAAAAYRAEGTDPVAAERMAVAEFGPIAEVAPGYQEELAASVGRRTAAMMFLTVPVITVLWTMVWHVYPELPPPTYEGKPSWFMPLARFLDFVQFAMGLLGAAALLLLSRKWRGVRRPETLTRALGALLWIQAPVIFLMSAALTVGAGSALDGFHRYTPGLVLTIATTLSHVWLLYAATRCLITTRGATTPLPARRRILG</sequence>
<keyword evidence="1" id="KW-0812">Transmembrane</keyword>
<dbReference type="NCBIfam" id="NF038403">
    <property type="entry name" value="perm_prefix_1"/>
    <property type="match status" value="1"/>
</dbReference>
<feature type="transmembrane region" description="Helical" evidence="1">
    <location>
        <begin position="85"/>
        <end position="106"/>
    </location>
</feature>
<gene>
    <name evidence="2" type="ORF">ACFP1K_05360</name>
</gene>
<keyword evidence="3" id="KW-1185">Reference proteome</keyword>
<evidence type="ECO:0000313" key="3">
    <source>
        <dbReference type="Proteomes" id="UP001596137"/>
    </source>
</evidence>
<reference evidence="3" key="1">
    <citation type="journal article" date="2019" name="Int. J. Syst. Evol. Microbiol.">
        <title>The Global Catalogue of Microorganisms (GCM) 10K type strain sequencing project: providing services to taxonomists for standard genome sequencing and annotation.</title>
        <authorList>
            <consortium name="The Broad Institute Genomics Platform"/>
            <consortium name="The Broad Institute Genome Sequencing Center for Infectious Disease"/>
            <person name="Wu L."/>
            <person name="Ma J."/>
        </authorList>
    </citation>
    <scope>NUCLEOTIDE SEQUENCE [LARGE SCALE GENOMIC DNA]</scope>
    <source>
        <strain evidence="3">JCM 30346</strain>
    </source>
</reference>
<keyword evidence="1" id="KW-0472">Membrane</keyword>
<evidence type="ECO:0000256" key="1">
    <source>
        <dbReference type="SAM" id="Phobius"/>
    </source>
</evidence>
<name>A0ABW1NBZ6_9ACTN</name>
<feature type="transmembrane region" description="Helical" evidence="1">
    <location>
        <begin position="126"/>
        <end position="146"/>
    </location>
</feature>
<evidence type="ECO:0000313" key="2">
    <source>
        <dbReference type="EMBL" id="MFC6080576.1"/>
    </source>
</evidence>